<protein>
    <recommendedName>
        <fullName evidence="1">NrS-1 polymerase-like helicase domain-containing protein</fullName>
    </recommendedName>
</protein>
<evidence type="ECO:0000313" key="3">
    <source>
        <dbReference type="Proteomes" id="UP000655940"/>
    </source>
</evidence>
<feature type="domain" description="NrS-1 polymerase-like helicase" evidence="1">
    <location>
        <begin position="303"/>
        <end position="413"/>
    </location>
</feature>
<dbReference type="AlphaFoldDB" id="A0AAP1W6S1"/>
<proteinExistence type="predicted"/>
<gene>
    <name evidence="2" type="ORF">IHV20_07685</name>
</gene>
<accession>A0AAP1W6S1</accession>
<dbReference type="InterPro" id="IPR045455">
    <property type="entry name" value="NrS-1_pol-like_helicase"/>
</dbReference>
<comment type="caution">
    <text evidence="2">The sequence shown here is derived from an EMBL/GenBank/DDBJ whole genome shotgun (WGS) entry which is preliminary data.</text>
</comment>
<sequence length="592" mass="68351">MNQNQQAGQPQATFIPSDFNDLHLMFGLEEVKAQIVQAINTSIPFSPEPPETNKPIHSEGEIEKNSHVPMVEENLVAGESGQGGDISIENDAVPESIQKFIDRYYLIEAKTDVWDNFDKVVIKKNAFTALLGQKQYKLWLDHKKVILKSEFEHNVNVATNLTIQELLDNFVVLANSEEAWNLVERRTWLIKHIRIAYPNIFDLWFKSPARKIIPRQNLIFDPKQEHDHDENYINIYRGLNIDVMRDQHGEQLTRAEVYEDCKGIMTLINDLCDGEKEAVLFLLKWLAFPLQNIGAKMATCVLMHGHIHGSGKSLMFVSIMKKIYGEYHTTVGQAQLDNQYNEWIENKLFGVFEEIVDNKKKHNVMGMIKHLITGETLYVSKKFVSGWEMNNHLNTVFLSNNTQPLPIEEKDRRFLVLNPCKDLDGPLHERVMQELKTNGVQAFYTYLMGLDLTDFHEHVKPPMTIAKRTMIDYSRAGFDTFYHEWKNGDTKFPYVSCKSEQLYKAFGQWSRTTGEHQISMKRFIIEGKKHGIVPSDKAKHWKGKRSSGQNKVIIIGEKPKDEQEQLWLGLQIEQFQDSLDGVNDVPEAKYAQ</sequence>
<dbReference type="Pfam" id="PF19263">
    <property type="entry name" value="DUF5906"/>
    <property type="match status" value="1"/>
</dbReference>
<dbReference type="Proteomes" id="UP000655940">
    <property type="component" value="Unassembled WGS sequence"/>
</dbReference>
<evidence type="ECO:0000259" key="1">
    <source>
        <dbReference type="Pfam" id="PF19263"/>
    </source>
</evidence>
<dbReference type="EMBL" id="JACZEI010000004">
    <property type="protein sequence ID" value="MBE0330033.1"/>
    <property type="molecule type" value="Genomic_DNA"/>
</dbReference>
<dbReference type="RefSeq" id="WP_190595928.1">
    <property type="nucleotide sequence ID" value="NZ_JACXKJ010000003.1"/>
</dbReference>
<reference evidence="2" key="1">
    <citation type="submission" date="2020-09" db="EMBL/GenBank/DDBJ databases">
        <title>Distribution of Beta-Lactamase Producing Gram-Negative Bacterial Isolates in Isabela River of Santo Domingo, Dominican Republic.</title>
        <authorList>
            <person name="Calderon V."/>
            <person name="Bonnelly R."/>
            <person name="Del Rosario C."/>
            <person name="Duarte A."/>
            <person name="Barauna R."/>
            <person name="Juca Ramos R.T."/>
            <person name="Perdomo O.P."/>
            <person name="Rodriguez De Francisco L.E."/>
            <person name="Franco De Los Santos E.F."/>
        </authorList>
    </citation>
    <scope>NUCLEOTIDE SEQUENCE</scope>
    <source>
        <strain evidence="2">INTEC_BI15</strain>
    </source>
</reference>
<name>A0AAP1W6S1_ACIBA</name>
<organism evidence="2 3">
    <name type="scientific">Acinetobacter baumannii</name>
    <dbReference type="NCBI Taxonomy" id="470"/>
    <lineage>
        <taxon>Bacteria</taxon>
        <taxon>Pseudomonadati</taxon>
        <taxon>Pseudomonadota</taxon>
        <taxon>Gammaproteobacteria</taxon>
        <taxon>Moraxellales</taxon>
        <taxon>Moraxellaceae</taxon>
        <taxon>Acinetobacter</taxon>
        <taxon>Acinetobacter calcoaceticus/baumannii complex</taxon>
    </lineage>
</organism>
<evidence type="ECO:0000313" key="2">
    <source>
        <dbReference type="EMBL" id="MBE0330033.1"/>
    </source>
</evidence>